<dbReference type="OrthoDB" id="534666at2759"/>
<comment type="caution">
    <text evidence="1">The sequence shown here is derived from an EMBL/GenBank/DDBJ whole genome shotgun (WGS) entry which is preliminary data.</text>
</comment>
<dbReference type="Gene3D" id="1.10.1370.10">
    <property type="entry name" value="Neurolysin, domain 3"/>
    <property type="match status" value="1"/>
</dbReference>
<proteinExistence type="predicted"/>
<gene>
    <name evidence="1" type="ORF">ABOM_004279</name>
</gene>
<evidence type="ECO:0000313" key="2">
    <source>
        <dbReference type="Proteomes" id="UP000179179"/>
    </source>
</evidence>
<evidence type="ECO:0000313" key="1">
    <source>
        <dbReference type="EMBL" id="OGM47698.1"/>
    </source>
</evidence>
<dbReference type="RefSeq" id="XP_022391415.1">
    <property type="nucleotide sequence ID" value="XM_022531409.1"/>
</dbReference>
<organism evidence="1 2">
    <name type="scientific">Aspergillus bombycis</name>
    <dbReference type="NCBI Taxonomy" id="109264"/>
    <lineage>
        <taxon>Eukaryota</taxon>
        <taxon>Fungi</taxon>
        <taxon>Dikarya</taxon>
        <taxon>Ascomycota</taxon>
        <taxon>Pezizomycotina</taxon>
        <taxon>Eurotiomycetes</taxon>
        <taxon>Eurotiomycetidae</taxon>
        <taxon>Eurotiales</taxon>
        <taxon>Aspergillaceae</taxon>
        <taxon>Aspergillus</taxon>
    </lineage>
</organism>
<dbReference type="EMBL" id="LYCR01000021">
    <property type="protein sequence ID" value="OGM47698.1"/>
    <property type="molecule type" value="Genomic_DNA"/>
</dbReference>
<dbReference type="AlphaFoldDB" id="A0A1F8A8S1"/>
<reference evidence="1 2" key="1">
    <citation type="journal article" date="2016" name="Genome Biol. Evol.">
        <title>Draft genome sequence of an aflatoxigenic Aspergillus species, A. bombycis.</title>
        <authorList>
            <person name="Moore G.G."/>
            <person name="Mack B.M."/>
            <person name="Beltz S.B."/>
            <person name="Gilbert M.K."/>
        </authorList>
    </citation>
    <scope>NUCLEOTIDE SEQUENCE [LARGE SCALE GENOMIC DNA]</scope>
    <source>
        <strain evidence="2">NRRL 26010</strain>
    </source>
</reference>
<name>A0A1F8A8S1_9EURO</name>
<accession>A0A1F8A8S1</accession>
<sequence>MNIGFPPASKPHHRQVGILTLSQVAFSKSDIRKHDTDSQPATSIGEVYNSLLQEMTTLRGPESDLDWARILAVDMWVTRFRPDAISREAGLRYRWVLGNGGGRDEWVLVGFLDDADAEDEVEGSWAGPGFEWNVR</sequence>
<dbReference type="Proteomes" id="UP000179179">
    <property type="component" value="Unassembled WGS sequence"/>
</dbReference>
<dbReference type="InterPro" id="IPR024077">
    <property type="entry name" value="Neurolysin/TOP_dom2"/>
</dbReference>
<dbReference type="GeneID" id="34447669"/>
<protein>
    <submittedName>
        <fullName evidence="1">Uncharacterized protein</fullName>
    </submittedName>
</protein>
<keyword evidence="2" id="KW-1185">Reference proteome</keyword>